<proteinExistence type="inferred from homology"/>
<sequence length="135" mass="16005">MYKYKYFNKQEGTFVLSKILYYNLLKILRRIKMINYLREEIISSSKASKKFGELLERLKSGKAEKIVISKNNELEAVIIPIEEFETIKEAFELVEHLEIFRLINERKDKKATITLDRLISDSGIDRKELSEEQNL</sequence>
<gene>
    <name evidence="3" type="ORF">A2Y99_02570</name>
</gene>
<dbReference type="Pfam" id="PF02604">
    <property type="entry name" value="PhdYeFM_antitox"/>
    <property type="match status" value="1"/>
</dbReference>
<accession>A0A1F5YKA7</accession>
<dbReference type="Proteomes" id="UP000178230">
    <property type="component" value="Unassembled WGS sequence"/>
</dbReference>
<reference evidence="3 4" key="1">
    <citation type="journal article" date="2016" name="Nat. Commun.">
        <title>Thousands of microbial genomes shed light on interconnected biogeochemical processes in an aquifer system.</title>
        <authorList>
            <person name="Anantharaman K."/>
            <person name="Brown C.T."/>
            <person name="Hug L.A."/>
            <person name="Sharon I."/>
            <person name="Castelle C.J."/>
            <person name="Probst A.J."/>
            <person name="Thomas B.C."/>
            <person name="Singh A."/>
            <person name="Wilkins M.J."/>
            <person name="Karaoz U."/>
            <person name="Brodie E.L."/>
            <person name="Williams K.H."/>
            <person name="Hubbard S.S."/>
            <person name="Banfield J.F."/>
        </authorList>
    </citation>
    <scope>NUCLEOTIDE SEQUENCE [LARGE SCALE GENOMIC DNA]</scope>
</reference>
<comment type="caution">
    <text evidence="3">The sequence shown here is derived from an EMBL/GenBank/DDBJ whole genome shotgun (WGS) entry which is preliminary data.</text>
</comment>
<evidence type="ECO:0000256" key="2">
    <source>
        <dbReference type="RuleBase" id="RU362080"/>
    </source>
</evidence>
<dbReference type="InterPro" id="IPR036165">
    <property type="entry name" value="YefM-like_sf"/>
</dbReference>
<evidence type="ECO:0000313" key="4">
    <source>
        <dbReference type="Proteomes" id="UP000178230"/>
    </source>
</evidence>
<comment type="similarity">
    <text evidence="1 2">Belongs to the phD/YefM antitoxin family.</text>
</comment>
<evidence type="ECO:0000256" key="1">
    <source>
        <dbReference type="ARBA" id="ARBA00009981"/>
    </source>
</evidence>
<dbReference type="AlphaFoldDB" id="A0A1F5YKA7"/>
<dbReference type="Gene3D" id="3.40.1620.10">
    <property type="entry name" value="YefM-like domain"/>
    <property type="match status" value="1"/>
</dbReference>
<dbReference type="EMBL" id="MFIY01000003">
    <property type="protein sequence ID" value="OGG00575.1"/>
    <property type="molecule type" value="Genomic_DNA"/>
</dbReference>
<comment type="function">
    <text evidence="2">Antitoxin component of a type II toxin-antitoxin (TA) system.</text>
</comment>
<evidence type="ECO:0000313" key="3">
    <source>
        <dbReference type="EMBL" id="OGG00575.1"/>
    </source>
</evidence>
<name>A0A1F5YKA7_9BACT</name>
<dbReference type="NCBIfam" id="TIGR01552">
    <property type="entry name" value="phd_fam"/>
    <property type="match status" value="1"/>
</dbReference>
<dbReference type="InterPro" id="IPR006442">
    <property type="entry name" value="Antitoxin_Phd/YefM"/>
</dbReference>
<organism evidence="3 4">
    <name type="scientific">Candidatus Gottesmanbacteria bacterium RBG_13_37_7</name>
    <dbReference type="NCBI Taxonomy" id="1798369"/>
    <lineage>
        <taxon>Bacteria</taxon>
        <taxon>Candidatus Gottesmaniibacteriota</taxon>
    </lineage>
</organism>
<protein>
    <recommendedName>
        <fullName evidence="2">Antitoxin</fullName>
    </recommendedName>
</protein>
<dbReference type="SUPFAM" id="SSF143120">
    <property type="entry name" value="YefM-like"/>
    <property type="match status" value="1"/>
</dbReference>